<keyword evidence="3" id="KW-1185">Reference proteome</keyword>
<dbReference type="PANTHER" id="PTHR40069:SF1">
    <property type="entry name" value="YWBE PROTEIN"/>
    <property type="match status" value="1"/>
</dbReference>
<gene>
    <name evidence="2" type="ORF">SEPMUDRAFT_138172</name>
</gene>
<dbReference type="GeneID" id="27900005"/>
<dbReference type="Proteomes" id="UP000016931">
    <property type="component" value="Unassembled WGS sequence"/>
</dbReference>
<reference evidence="2 3" key="1">
    <citation type="journal article" date="2012" name="PLoS Pathog.">
        <title>Diverse lifestyles and strategies of plant pathogenesis encoded in the genomes of eighteen Dothideomycetes fungi.</title>
        <authorList>
            <person name="Ohm R.A."/>
            <person name="Feau N."/>
            <person name="Henrissat B."/>
            <person name="Schoch C.L."/>
            <person name="Horwitz B.A."/>
            <person name="Barry K.W."/>
            <person name="Condon B.J."/>
            <person name="Copeland A.C."/>
            <person name="Dhillon B."/>
            <person name="Glaser F."/>
            <person name="Hesse C.N."/>
            <person name="Kosti I."/>
            <person name="LaButti K."/>
            <person name="Lindquist E.A."/>
            <person name="Lucas S."/>
            <person name="Salamov A.A."/>
            <person name="Bradshaw R.E."/>
            <person name="Ciuffetti L."/>
            <person name="Hamelin R.C."/>
            <person name="Kema G.H.J."/>
            <person name="Lawrence C."/>
            <person name="Scott J.A."/>
            <person name="Spatafora J.W."/>
            <person name="Turgeon B.G."/>
            <person name="de Wit P.J.G.M."/>
            <person name="Zhong S."/>
            <person name="Goodwin S.B."/>
            <person name="Grigoriev I.V."/>
        </authorList>
    </citation>
    <scope>NUCLEOTIDE SEQUENCE [LARGE SCALE GENOMIC DNA]</scope>
    <source>
        <strain evidence="2 3">SO2202</strain>
    </source>
</reference>
<organism evidence="2 3">
    <name type="scientific">Sphaerulina musiva (strain SO2202)</name>
    <name type="common">Poplar stem canker fungus</name>
    <name type="synonym">Septoria musiva</name>
    <dbReference type="NCBI Taxonomy" id="692275"/>
    <lineage>
        <taxon>Eukaryota</taxon>
        <taxon>Fungi</taxon>
        <taxon>Dikarya</taxon>
        <taxon>Ascomycota</taxon>
        <taxon>Pezizomycotina</taxon>
        <taxon>Dothideomycetes</taxon>
        <taxon>Dothideomycetidae</taxon>
        <taxon>Mycosphaerellales</taxon>
        <taxon>Mycosphaerellaceae</taxon>
        <taxon>Sphaerulina</taxon>
    </lineage>
</organism>
<evidence type="ECO:0008006" key="4">
    <source>
        <dbReference type="Google" id="ProtNLM"/>
    </source>
</evidence>
<dbReference type="OrthoDB" id="1925334at2759"/>
<dbReference type="eggNOG" id="ENOG502SDAA">
    <property type="taxonomic scope" value="Eukaryota"/>
</dbReference>
<dbReference type="NCBIfam" id="TIGR03833">
    <property type="entry name" value="YwbE family protein"/>
    <property type="match status" value="1"/>
</dbReference>
<accession>N1QMD8</accession>
<proteinExistence type="predicted"/>
<evidence type="ECO:0000313" key="3">
    <source>
        <dbReference type="Proteomes" id="UP000016931"/>
    </source>
</evidence>
<name>N1QMD8_SPHMS</name>
<dbReference type="HOGENOM" id="CLU_085124_0_0_1"/>
<dbReference type="Pfam" id="PF09962">
    <property type="entry name" value="DUF2196"/>
    <property type="match status" value="1"/>
</dbReference>
<dbReference type="RefSeq" id="XP_016765613.1">
    <property type="nucleotide sequence ID" value="XM_016902868.1"/>
</dbReference>
<dbReference type="AlphaFoldDB" id="N1QMD8"/>
<evidence type="ECO:0000256" key="1">
    <source>
        <dbReference type="SAM" id="MobiDB-lite"/>
    </source>
</evidence>
<sequence length="192" mass="20995">MNRPRNRQPHGDGQQQTRARGRGGHRGGRGHYSSPDYKSVPSIQEVVPGAEVSIVLKEDQPTGKEVQGIVQDLLTRGNHPRGIKVRLRDGRVGRVQRMSTVPPPAVTSRAVGASSTVFKHATDARDYADGPPPRTFADFMPDLRNEHEIEAQTTEPTLTTATAKCPICEEFEGDEIAVSRHVEDHFSSAPCA</sequence>
<dbReference type="InterPro" id="IPR019240">
    <property type="entry name" value="DUF2196"/>
</dbReference>
<dbReference type="PANTHER" id="PTHR40069">
    <property type="entry name" value="YWBE PROTEIN"/>
    <property type="match status" value="1"/>
</dbReference>
<feature type="compositionally biased region" description="Basic residues" evidence="1">
    <location>
        <begin position="19"/>
        <end position="29"/>
    </location>
</feature>
<evidence type="ECO:0000313" key="2">
    <source>
        <dbReference type="EMBL" id="EMF17492.1"/>
    </source>
</evidence>
<dbReference type="OMA" id="CPVCADF"/>
<protein>
    <recommendedName>
        <fullName evidence="4">UBZ4-type domain-containing protein</fullName>
    </recommendedName>
</protein>
<dbReference type="EMBL" id="KB456260">
    <property type="protein sequence ID" value="EMF17492.1"/>
    <property type="molecule type" value="Genomic_DNA"/>
</dbReference>
<feature type="region of interest" description="Disordered" evidence="1">
    <location>
        <begin position="1"/>
        <end position="44"/>
    </location>
</feature>